<keyword evidence="3" id="KW-1185">Reference proteome</keyword>
<organism evidence="2 3">
    <name type="scientific">Petrolisthes manimaculis</name>
    <dbReference type="NCBI Taxonomy" id="1843537"/>
    <lineage>
        <taxon>Eukaryota</taxon>
        <taxon>Metazoa</taxon>
        <taxon>Ecdysozoa</taxon>
        <taxon>Arthropoda</taxon>
        <taxon>Crustacea</taxon>
        <taxon>Multicrustacea</taxon>
        <taxon>Malacostraca</taxon>
        <taxon>Eumalacostraca</taxon>
        <taxon>Eucarida</taxon>
        <taxon>Decapoda</taxon>
        <taxon>Pleocyemata</taxon>
        <taxon>Anomura</taxon>
        <taxon>Galatheoidea</taxon>
        <taxon>Porcellanidae</taxon>
        <taxon>Petrolisthes</taxon>
    </lineage>
</organism>
<dbReference type="EMBL" id="JAWZYT010001320">
    <property type="protein sequence ID" value="KAK4313393.1"/>
    <property type="molecule type" value="Genomic_DNA"/>
</dbReference>
<name>A0AAE1PRZ1_9EUCA</name>
<comment type="caution">
    <text evidence="2">The sequence shown here is derived from an EMBL/GenBank/DDBJ whole genome shotgun (WGS) entry which is preliminary data.</text>
</comment>
<gene>
    <name evidence="2" type="ORF">Pmani_015255</name>
</gene>
<evidence type="ECO:0000313" key="2">
    <source>
        <dbReference type="EMBL" id="KAK4313393.1"/>
    </source>
</evidence>
<sequence>MFVLFTLAGWMAGSSSSHWLLAGWLLFLSLAPGWVAGWLLFLSLAPGLVAGWLLFLSLAPVVVGGGEDNQPQHDSSIVHSRMILDYESYSKDHTGENTVAIQ</sequence>
<proteinExistence type="predicted"/>
<accession>A0AAE1PRZ1</accession>
<feature type="transmembrane region" description="Helical" evidence="1">
    <location>
        <begin position="38"/>
        <end position="63"/>
    </location>
</feature>
<evidence type="ECO:0000256" key="1">
    <source>
        <dbReference type="SAM" id="Phobius"/>
    </source>
</evidence>
<keyword evidence="1" id="KW-0472">Membrane</keyword>
<reference evidence="2" key="1">
    <citation type="submission" date="2023-11" db="EMBL/GenBank/DDBJ databases">
        <title>Genome assemblies of two species of porcelain crab, Petrolisthes cinctipes and Petrolisthes manimaculis (Anomura: Porcellanidae).</title>
        <authorList>
            <person name="Angst P."/>
        </authorList>
    </citation>
    <scope>NUCLEOTIDE SEQUENCE</scope>
    <source>
        <strain evidence="2">PB745_02</strain>
        <tissue evidence="2">Gill</tissue>
    </source>
</reference>
<keyword evidence="1" id="KW-1133">Transmembrane helix</keyword>
<evidence type="ECO:0000313" key="3">
    <source>
        <dbReference type="Proteomes" id="UP001292094"/>
    </source>
</evidence>
<protein>
    <submittedName>
        <fullName evidence="2">Uncharacterized protein</fullName>
    </submittedName>
</protein>
<dbReference type="Proteomes" id="UP001292094">
    <property type="component" value="Unassembled WGS sequence"/>
</dbReference>
<dbReference type="AlphaFoldDB" id="A0AAE1PRZ1"/>
<keyword evidence="1" id="KW-0812">Transmembrane</keyword>